<dbReference type="CDD" id="cd11756">
    <property type="entry name" value="GH94N_ChvB_NdvB_1_like"/>
    <property type="match status" value="1"/>
</dbReference>
<keyword evidence="5" id="KW-0378">Hydrolase</keyword>
<evidence type="ECO:0000256" key="1">
    <source>
        <dbReference type="ARBA" id="ARBA00022676"/>
    </source>
</evidence>
<evidence type="ECO:0000313" key="6">
    <source>
        <dbReference type="Proteomes" id="UP001596086"/>
    </source>
</evidence>
<dbReference type="Gene3D" id="2.60.420.10">
    <property type="entry name" value="Maltose phosphorylase, domain 3"/>
    <property type="match status" value="1"/>
</dbReference>
<dbReference type="Pfam" id="PF17167">
    <property type="entry name" value="Glyco_hydro_94"/>
    <property type="match status" value="1"/>
</dbReference>
<keyword evidence="2" id="KW-0808">Transferase</keyword>
<reference evidence="6" key="1">
    <citation type="journal article" date="2019" name="Int. J. Syst. Evol. Microbiol.">
        <title>The Global Catalogue of Microorganisms (GCM) 10K type strain sequencing project: providing services to taxonomists for standard genome sequencing and annotation.</title>
        <authorList>
            <consortium name="The Broad Institute Genomics Platform"/>
            <consortium name="The Broad Institute Genome Sequencing Center for Infectious Disease"/>
            <person name="Wu L."/>
            <person name="Ma J."/>
        </authorList>
    </citation>
    <scope>NUCLEOTIDE SEQUENCE [LARGE SCALE GENOMIC DNA]</scope>
    <source>
        <strain evidence="6">CGMCC 4.5798</strain>
    </source>
</reference>
<proteinExistence type="predicted"/>
<dbReference type="Gene3D" id="2.70.98.40">
    <property type="entry name" value="Glycoside hydrolase, family 65, N-terminal domain"/>
    <property type="match status" value="2"/>
</dbReference>
<protein>
    <submittedName>
        <fullName evidence="5">GH36-type glycosyl hydrolase domain-containing protein</fullName>
    </submittedName>
</protein>
<accession>A0ABW0RWW7</accession>
<comment type="caution">
    <text evidence="5">The sequence shown here is derived from an EMBL/GenBank/DDBJ whole genome shotgun (WGS) entry which is preliminary data.</text>
</comment>
<dbReference type="InterPro" id="IPR012341">
    <property type="entry name" value="6hp_glycosidase-like_sf"/>
</dbReference>
<dbReference type="GO" id="GO:0016787">
    <property type="term" value="F:hydrolase activity"/>
    <property type="evidence" value="ECO:0007669"/>
    <property type="project" value="UniProtKB-KW"/>
</dbReference>
<dbReference type="EMBL" id="JBHSMZ010000007">
    <property type="protein sequence ID" value="MFC5549318.1"/>
    <property type="molecule type" value="Genomic_DNA"/>
</dbReference>
<dbReference type="InterPro" id="IPR010383">
    <property type="entry name" value="Glyco_hydrolase_94_b-supersand"/>
</dbReference>
<evidence type="ECO:0000259" key="3">
    <source>
        <dbReference type="Pfam" id="PF06165"/>
    </source>
</evidence>
<dbReference type="PANTHER" id="PTHR37469">
    <property type="entry name" value="CELLOBIONIC ACID PHOSPHORYLASE-RELATED"/>
    <property type="match status" value="1"/>
</dbReference>
<dbReference type="Pfam" id="PF06165">
    <property type="entry name" value="GH94_b-supersand"/>
    <property type="match status" value="2"/>
</dbReference>
<feature type="domain" description="Glycosyl hydrolase 94 supersandwich" evidence="3">
    <location>
        <begin position="479"/>
        <end position="738"/>
    </location>
</feature>
<dbReference type="InterPro" id="IPR033432">
    <property type="entry name" value="GH94_catalytic"/>
</dbReference>
<dbReference type="Gene3D" id="1.50.10.10">
    <property type="match status" value="1"/>
</dbReference>
<dbReference type="InterPro" id="IPR008928">
    <property type="entry name" value="6-hairpin_glycosidase_sf"/>
</dbReference>
<dbReference type="PANTHER" id="PTHR37469:SF2">
    <property type="entry name" value="CELLOBIONIC ACID PHOSPHORYLASE"/>
    <property type="match status" value="1"/>
</dbReference>
<dbReference type="InterPro" id="IPR052047">
    <property type="entry name" value="GH94_Enzymes"/>
</dbReference>
<dbReference type="RefSeq" id="WP_379771173.1">
    <property type="nucleotide sequence ID" value="NZ_JBHSMZ010000007.1"/>
</dbReference>
<evidence type="ECO:0000313" key="5">
    <source>
        <dbReference type="EMBL" id="MFC5549318.1"/>
    </source>
</evidence>
<evidence type="ECO:0000259" key="4">
    <source>
        <dbReference type="Pfam" id="PF17167"/>
    </source>
</evidence>
<sequence length="1266" mass="135583">MTSTISSPAAGASLLSNGRFTTLVTPAGTGYAEFAGTALSRWQGDPVEDADGSFIYLRDLDSGEFWSVGMRPLALSGTAFAHGSDDGLAWIACTRNGIEARLEIAVDPAADCELRTLALRNLGAGARRIEVTSYLEVVLNARAAEASHPAFSKLFVQTEMDAASGALLARRRPRGADETAALWLVQAVQGGVDLQFETDRKRFIGRGGSLAAPVALTGSAALSGTAGNVLDPAFALRRSVMLDAGAGAQLHYVLGVAPDRAGALALAGRAGETTGVARAAAARRRQLMQEAGVDAQQARAAEELGAALLYGEPALRAPDVIQRRVNGGAAVLSGYRLPAAHALCVVYANGAGDATVTALLAAARWWQARSLPLHLAVIGACEDWAGDIEDGGYVTLLDPGRVPRADLDRIDCLARAVLSGGLPRFTAAAVPAPLARPHGGAGARAEREALRFFNGNGGFSKDGKEYIVRLDWDGKQLVRPPLPWTNVIANEQVGVIVSETGAGYTWSRNSREHRLTPWFNDPVCDPHGEALYLRDEDGGACWSPLPGPMPAGADYEAAHGFGYTTFRHASHGLEQESTVFVPRNDPLKIVRIRLHNRGQQARTVSLFSYQQLVLGGTPADSGRHVVTECEDGVLLATNRMAGPFADGVTFATLLAPQADQTSFSADRAAFLGAHGSAAAPAALTRPALDGRCGAGLDPCAAFQARLTIAPGASVECAVLLGETTQREAALALARRYREAGSIEAALNETREFWRRATGAVEVSTPLPALDLMMGGWLVYQNLSCRIWGRSAFYQSGGAYGYRDQLQDSSGMVYTMPQLTRRQIRLHAAHQFVEGDVLHWWHPAPLEKGLRTRFADDLLWLPYITAFYINSTGDWSVLDEVEGFLTAPLLEDGEDEVFLQPEQAGVSADVYGHCCRALDRSLTSGAHGLPLMGTGDWNDGMNRVGREGRGESVWMGFFLVRIIDDFLPMCEKRGDSARIARYGAYRDQLVQALNGAGWDGEWYRRAYYDNGVVMGSRDSDECKIDALAQAWSVISGAAPADRAAQALDAMEQHLVSDEDKLLRLLTPPFQDTPQDPGYIKGYVAGVRENGGQYTHAACWAVRALAEAGRNERAAKVLEMLSPVSHSSTPEDVAVYQVEPYVIAADIYGADPHVGRGGWTWYTGSAGWMYRVALESVLGFTLQGGDTLRMKPVIPSSWPGFTICYRLPDGATVYEISVVNAPINSSVGGDAALSSATLDGQAVPLQDGAALVPLRTDRGRHRVEIVLR</sequence>
<feature type="domain" description="Glycosyl hydrolase 94 supersandwich" evidence="3">
    <location>
        <begin position="6"/>
        <end position="269"/>
    </location>
</feature>
<dbReference type="SUPFAM" id="SSF48208">
    <property type="entry name" value="Six-hairpin glycosidases"/>
    <property type="match status" value="1"/>
</dbReference>
<gene>
    <name evidence="5" type="ORF">ACFPO9_12440</name>
</gene>
<keyword evidence="6" id="KW-1185">Reference proteome</keyword>
<dbReference type="InterPro" id="IPR037824">
    <property type="entry name" value="GH94N_2_NdvB"/>
</dbReference>
<dbReference type="SMART" id="SM01068">
    <property type="entry name" value="CBM_X"/>
    <property type="match status" value="2"/>
</dbReference>
<dbReference type="Proteomes" id="UP001596086">
    <property type="component" value="Unassembled WGS sequence"/>
</dbReference>
<organism evidence="5 6">
    <name type="scientific">Massilia aerilata</name>
    <dbReference type="NCBI Taxonomy" id="453817"/>
    <lineage>
        <taxon>Bacteria</taxon>
        <taxon>Pseudomonadati</taxon>
        <taxon>Pseudomonadota</taxon>
        <taxon>Betaproteobacteria</taxon>
        <taxon>Burkholderiales</taxon>
        <taxon>Oxalobacteraceae</taxon>
        <taxon>Telluria group</taxon>
        <taxon>Massilia</taxon>
    </lineage>
</organism>
<dbReference type="SUPFAM" id="SSF74650">
    <property type="entry name" value="Galactose mutarotase-like"/>
    <property type="match status" value="2"/>
</dbReference>
<feature type="domain" description="Glycosyl hydrolase 94 catalytic" evidence="4">
    <location>
        <begin position="752"/>
        <end position="1177"/>
    </location>
</feature>
<dbReference type="InterPro" id="IPR037018">
    <property type="entry name" value="GH65_N"/>
</dbReference>
<dbReference type="InterPro" id="IPR011013">
    <property type="entry name" value="Gal_mutarotase_sf_dom"/>
</dbReference>
<keyword evidence="1" id="KW-0328">Glycosyltransferase</keyword>
<evidence type="ECO:0000256" key="2">
    <source>
        <dbReference type="ARBA" id="ARBA00022679"/>
    </source>
</evidence>
<name>A0ABW0RWW7_9BURK</name>